<dbReference type="Gene3D" id="3.40.190.10">
    <property type="entry name" value="Periplasmic binding protein-like II"/>
    <property type="match status" value="2"/>
</dbReference>
<gene>
    <name evidence="2" type="ORF">TW72_05005</name>
</gene>
<feature type="chain" id="PRO_5002474860" evidence="1">
    <location>
        <begin position="21"/>
        <end position="266"/>
    </location>
</feature>
<feature type="signal peptide" evidence="1">
    <location>
        <begin position="1"/>
        <end position="20"/>
    </location>
</feature>
<dbReference type="EMBL" id="JXXZ01000004">
    <property type="protein sequence ID" value="KJZ01199.1"/>
    <property type="molecule type" value="Genomic_DNA"/>
</dbReference>
<dbReference type="GeneID" id="58227846"/>
<dbReference type="OrthoDB" id="6292415at2"/>
<dbReference type="SUPFAM" id="SSF53850">
    <property type="entry name" value="Periplasmic binding protein-like II"/>
    <property type="match status" value="1"/>
</dbReference>
<evidence type="ECO:0000313" key="3">
    <source>
        <dbReference type="Proteomes" id="UP000033664"/>
    </source>
</evidence>
<keyword evidence="1" id="KW-0732">Signal</keyword>
<dbReference type="RefSeq" id="WP_045978122.1">
    <property type="nucleotide sequence ID" value="NZ_JXXY01000001.1"/>
</dbReference>
<dbReference type="AlphaFoldDB" id="A0A0F4Q1J9"/>
<comment type="caution">
    <text evidence="2">The sequence shown here is derived from an EMBL/GenBank/DDBJ whole genome shotgun (WGS) entry which is preliminary data.</text>
</comment>
<dbReference type="PATRIC" id="fig|151081.8.peg.111"/>
<accession>A0A0F4Q1J9</accession>
<evidence type="ECO:0000256" key="1">
    <source>
        <dbReference type="SAM" id="SignalP"/>
    </source>
</evidence>
<reference evidence="2 3" key="1">
    <citation type="journal article" date="2015" name="BMC Genomics">
        <title>Genome mining reveals unlocked bioactive potential of marine Gram-negative bacteria.</title>
        <authorList>
            <person name="Machado H."/>
            <person name="Sonnenschein E.C."/>
            <person name="Melchiorsen J."/>
            <person name="Gram L."/>
        </authorList>
    </citation>
    <scope>NUCLEOTIDE SEQUENCE [LARGE SCALE GENOMIC DNA]</scope>
    <source>
        <strain evidence="2 3">S3137</strain>
    </source>
</reference>
<keyword evidence="3" id="KW-1185">Reference proteome</keyword>
<name>A0A0F4Q1J9_9GAMM</name>
<evidence type="ECO:0000313" key="2">
    <source>
        <dbReference type="EMBL" id="KJZ01199.1"/>
    </source>
</evidence>
<protein>
    <submittedName>
        <fullName evidence="2">Uncharacterized protein</fullName>
    </submittedName>
</protein>
<sequence length="266" mass="29993">MVLRALLSALVFILSQHTHALERLELATEPFPPYFSNTLYQHGWMAHLVSEAFRSQNIVVRIHFTQWSRALRGTKKGKYSAVLGAYKTTARQQDFVFSAALAKAHSGLFRHAKSNRDFTGDLALVAHDPIAVGRDYGEEQLLINYGGIDYVELPNLSKALQLLERRRISWVLGPQEVGEHIIRELALSEHLMFDSPALSENTLHLAFARQHPLSHYHLKAFRSGMQSLLKQGRVADILAQHPLPPPQQQAVLSLLKQHYLDTGAPE</sequence>
<dbReference type="Proteomes" id="UP000033664">
    <property type="component" value="Unassembled WGS sequence"/>
</dbReference>
<proteinExistence type="predicted"/>
<organism evidence="2 3">
    <name type="scientific">Pseudoalteromonas ruthenica</name>
    <dbReference type="NCBI Taxonomy" id="151081"/>
    <lineage>
        <taxon>Bacteria</taxon>
        <taxon>Pseudomonadati</taxon>
        <taxon>Pseudomonadota</taxon>
        <taxon>Gammaproteobacteria</taxon>
        <taxon>Alteromonadales</taxon>
        <taxon>Pseudoalteromonadaceae</taxon>
        <taxon>Pseudoalteromonas</taxon>
    </lineage>
</organism>
<dbReference type="eggNOG" id="COG0834">
    <property type="taxonomic scope" value="Bacteria"/>
</dbReference>